<evidence type="ECO:0000259" key="5">
    <source>
        <dbReference type="PROSITE" id="PS50059"/>
    </source>
</evidence>
<dbReference type="Gene3D" id="3.10.50.40">
    <property type="match status" value="1"/>
</dbReference>
<evidence type="ECO:0000256" key="2">
    <source>
        <dbReference type="ARBA" id="ARBA00023110"/>
    </source>
</evidence>
<evidence type="ECO:0000256" key="4">
    <source>
        <dbReference type="RuleBase" id="RU003915"/>
    </source>
</evidence>
<dbReference type="Pfam" id="PF00254">
    <property type="entry name" value="FKBP_C"/>
    <property type="match status" value="1"/>
</dbReference>
<sequence>MKKFFILACLSLLAASCTQQQPRRPVEVKSGSFLKQSAARNKQLLAREETLMQELIARDSLHRYLDSSSGFRFYYNSRQAEGVYLPGTDDWVTLTYDLRTWNEDTLYTREETGVIRYKVDKMELFPGLRASVKMLGEGETATFLYPSSLAFGYHGDNDRIGPNVPLKCTLTVLEIEKQTDENHDEN</sequence>
<name>A0ABT1B0H2_9FLAO</name>
<dbReference type="InterPro" id="IPR046357">
    <property type="entry name" value="PPIase_dom_sf"/>
</dbReference>
<protein>
    <recommendedName>
        <fullName evidence="4">Peptidyl-prolyl cis-trans isomerase</fullName>
        <ecNumber evidence="4">5.2.1.8</ecNumber>
    </recommendedName>
</protein>
<dbReference type="PROSITE" id="PS51257">
    <property type="entry name" value="PROKAR_LIPOPROTEIN"/>
    <property type="match status" value="1"/>
</dbReference>
<keyword evidence="7" id="KW-1185">Reference proteome</keyword>
<comment type="similarity">
    <text evidence="4">Belongs to the FKBP-type PPIase family.</text>
</comment>
<keyword evidence="3 4" id="KW-0413">Isomerase</keyword>
<organism evidence="6 7">
    <name type="scientific">Robiginitalea marina</name>
    <dbReference type="NCBI Taxonomy" id="2954105"/>
    <lineage>
        <taxon>Bacteria</taxon>
        <taxon>Pseudomonadati</taxon>
        <taxon>Bacteroidota</taxon>
        <taxon>Flavobacteriia</taxon>
        <taxon>Flavobacteriales</taxon>
        <taxon>Flavobacteriaceae</taxon>
        <taxon>Robiginitalea</taxon>
    </lineage>
</organism>
<dbReference type="InterPro" id="IPR001179">
    <property type="entry name" value="PPIase_FKBP_dom"/>
</dbReference>
<evidence type="ECO:0000256" key="3">
    <source>
        <dbReference type="PROSITE-ProRule" id="PRU00277"/>
    </source>
</evidence>
<gene>
    <name evidence="6" type="primary">gldI</name>
    <name evidence="6" type="ORF">NG653_11370</name>
</gene>
<feature type="domain" description="PPIase FKBP-type" evidence="5">
    <location>
        <begin position="89"/>
        <end position="176"/>
    </location>
</feature>
<dbReference type="PROSITE" id="PS50059">
    <property type="entry name" value="FKBP_PPIASE"/>
    <property type="match status" value="1"/>
</dbReference>
<comment type="caution">
    <text evidence="6">The sequence shown here is derived from an EMBL/GenBank/DDBJ whole genome shotgun (WGS) entry which is preliminary data.</text>
</comment>
<dbReference type="InterPro" id="IPR019869">
    <property type="entry name" value="Motility-assoc_PPIase_GldI"/>
</dbReference>
<accession>A0ABT1B0H2</accession>
<dbReference type="NCBIfam" id="TIGR03516">
    <property type="entry name" value="ppisom_GldI"/>
    <property type="match status" value="1"/>
</dbReference>
<dbReference type="SUPFAM" id="SSF54534">
    <property type="entry name" value="FKBP-like"/>
    <property type="match status" value="1"/>
</dbReference>
<dbReference type="Proteomes" id="UP001206312">
    <property type="component" value="Unassembled WGS sequence"/>
</dbReference>
<reference evidence="6 7" key="1">
    <citation type="submission" date="2022-06" db="EMBL/GenBank/DDBJ databases">
        <authorList>
            <person name="Xuan X."/>
        </authorList>
    </citation>
    <scope>NUCLEOTIDE SEQUENCE [LARGE SCALE GENOMIC DNA]</scope>
    <source>
        <strain evidence="6 7">2V75</strain>
    </source>
</reference>
<comment type="catalytic activity">
    <reaction evidence="1 3 4">
        <text>[protein]-peptidylproline (omega=180) = [protein]-peptidylproline (omega=0)</text>
        <dbReference type="Rhea" id="RHEA:16237"/>
        <dbReference type="Rhea" id="RHEA-COMP:10747"/>
        <dbReference type="Rhea" id="RHEA-COMP:10748"/>
        <dbReference type="ChEBI" id="CHEBI:83833"/>
        <dbReference type="ChEBI" id="CHEBI:83834"/>
        <dbReference type="EC" id="5.2.1.8"/>
    </reaction>
</comment>
<dbReference type="EC" id="5.2.1.8" evidence="4"/>
<evidence type="ECO:0000313" key="7">
    <source>
        <dbReference type="Proteomes" id="UP001206312"/>
    </source>
</evidence>
<keyword evidence="2 3" id="KW-0697">Rotamase</keyword>
<evidence type="ECO:0000313" key="6">
    <source>
        <dbReference type="EMBL" id="MCO5725459.1"/>
    </source>
</evidence>
<evidence type="ECO:0000256" key="1">
    <source>
        <dbReference type="ARBA" id="ARBA00000971"/>
    </source>
</evidence>
<proteinExistence type="inferred from homology"/>
<dbReference type="EMBL" id="JAMXIB010000009">
    <property type="protein sequence ID" value="MCO5725459.1"/>
    <property type="molecule type" value="Genomic_DNA"/>
</dbReference>
<dbReference type="RefSeq" id="WP_252741832.1">
    <property type="nucleotide sequence ID" value="NZ_JAMXIB010000009.1"/>
</dbReference>